<dbReference type="OrthoDB" id="8924956at2"/>
<keyword evidence="3" id="KW-1185">Reference proteome</keyword>
<protein>
    <recommendedName>
        <fullName evidence="4">Serine hydrolase</fullName>
    </recommendedName>
</protein>
<dbReference type="Gene3D" id="3.40.710.10">
    <property type="entry name" value="DD-peptidase/beta-lactamase superfamily"/>
    <property type="match status" value="1"/>
</dbReference>
<organism evidence="2 3">
    <name type="scientific">Rubrivivax albus</name>
    <dbReference type="NCBI Taxonomy" id="2499835"/>
    <lineage>
        <taxon>Bacteria</taxon>
        <taxon>Pseudomonadati</taxon>
        <taxon>Pseudomonadota</taxon>
        <taxon>Betaproteobacteria</taxon>
        <taxon>Burkholderiales</taxon>
        <taxon>Sphaerotilaceae</taxon>
        <taxon>Rubrivivax</taxon>
    </lineage>
</organism>
<dbReference type="Proteomes" id="UP000288178">
    <property type="component" value="Unassembled WGS sequence"/>
</dbReference>
<name>A0A3S2TQ29_9BURK</name>
<dbReference type="EMBL" id="SACT01000001">
    <property type="protein sequence ID" value="RVT54366.1"/>
    <property type="molecule type" value="Genomic_DNA"/>
</dbReference>
<feature type="signal peptide" evidence="1">
    <location>
        <begin position="1"/>
        <end position="22"/>
    </location>
</feature>
<feature type="chain" id="PRO_5018747700" description="Serine hydrolase" evidence="1">
    <location>
        <begin position="23"/>
        <end position="336"/>
    </location>
</feature>
<accession>A0A3S2TQ29</accession>
<dbReference type="PROSITE" id="PS51257">
    <property type="entry name" value="PROKAR_LIPOPROTEIN"/>
    <property type="match status" value="1"/>
</dbReference>
<evidence type="ECO:0008006" key="4">
    <source>
        <dbReference type="Google" id="ProtNLM"/>
    </source>
</evidence>
<dbReference type="SUPFAM" id="SSF56601">
    <property type="entry name" value="beta-lactamase/transpeptidase-like"/>
    <property type="match status" value="1"/>
</dbReference>
<proteinExistence type="predicted"/>
<dbReference type="InterPro" id="IPR012338">
    <property type="entry name" value="Beta-lactam/transpept-like"/>
</dbReference>
<evidence type="ECO:0000256" key="1">
    <source>
        <dbReference type="SAM" id="SignalP"/>
    </source>
</evidence>
<keyword evidence="1" id="KW-0732">Signal</keyword>
<gene>
    <name evidence="2" type="ORF">ENE75_05845</name>
</gene>
<dbReference type="AlphaFoldDB" id="A0A3S2TQ29"/>
<sequence length="336" mass="34682">MTPNGSKLLTLLAATLALGACGGGGSTASVPDDGITLADRVSAATATVGTNPRCSVSTLGAYYWEIGDASGALASGRVGLSPPGAGTAMRVYSASKWLYAASVLQRHADFTDDVKYLNFTSGYTQFGNAPVCVGDTVDECLIGRDGFDAAADGRFAYDSGHMQVHAAEVMGFGGYDNGDLAAELNTTLGNLGFSYWVQQPAAGVLATPSAYGAFLRRLLDGTLRLGGQLGAHKVCAQSTASGCNAAYTPDSIGTERWNYALGHWVEDDPAIGDHAFSSAGGGGFYPWIDAGRTFYGILARETATEAAAGYHSAECGRLVRQAWLTGQVVTATTPTP</sequence>
<dbReference type="RefSeq" id="WP_128196502.1">
    <property type="nucleotide sequence ID" value="NZ_SACT01000001.1"/>
</dbReference>
<comment type="caution">
    <text evidence="2">The sequence shown here is derived from an EMBL/GenBank/DDBJ whole genome shotgun (WGS) entry which is preliminary data.</text>
</comment>
<evidence type="ECO:0000313" key="2">
    <source>
        <dbReference type="EMBL" id="RVT54366.1"/>
    </source>
</evidence>
<reference evidence="2 3" key="1">
    <citation type="submission" date="2019-01" db="EMBL/GenBank/DDBJ databases">
        <authorList>
            <person name="Chen W.-M."/>
        </authorList>
    </citation>
    <scope>NUCLEOTIDE SEQUENCE [LARGE SCALE GENOMIC DNA]</scope>
    <source>
        <strain evidence="2 3">ICH-3</strain>
    </source>
</reference>
<evidence type="ECO:0000313" key="3">
    <source>
        <dbReference type="Proteomes" id="UP000288178"/>
    </source>
</evidence>